<gene>
    <name evidence="1" type="ORF">CCM_03823</name>
</gene>
<reference evidence="1 2" key="1">
    <citation type="journal article" date="2011" name="Genome Biol.">
        <title>Genome sequence of the insect pathogenic fungus Cordyceps militaris, a valued traditional Chinese medicine.</title>
        <authorList>
            <person name="Zheng P."/>
            <person name="Xia Y."/>
            <person name="Xiao G."/>
            <person name="Xiong C."/>
            <person name="Hu X."/>
            <person name="Zhang S."/>
            <person name="Zheng H."/>
            <person name="Huang Y."/>
            <person name="Zhou Y."/>
            <person name="Wang S."/>
            <person name="Zhao G.P."/>
            <person name="Liu X."/>
            <person name="St Leger R.J."/>
            <person name="Wang C."/>
        </authorList>
    </citation>
    <scope>NUCLEOTIDE SEQUENCE [LARGE SCALE GENOMIC DNA]</scope>
    <source>
        <strain evidence="1 2">CM01</strain>
    </source>
</reference>
<dbReference type="RefSeq" id="XP_006669034.1">
    <property type="nucleotide sequence ID" value="XM_006668971.1"/>
</dbReference>
<dbReference type="InParanoid" id="G3JGT6"/>
<sequence length="130" mass="15064">MCTPQTGLCFNLIIIRLATTPWWPLWHFLHTLVSIESDPDGACRRSPLWILVAVGEELQSFHDDKKTKKTKMVVANWNGSSGKSRTDGPIPRQAKDVCRGKIWYMMLEYNLPQPCELYPQVAYWSCYHHL</sequence>
<dbReference type="EMBL" id="JH126401">
    <property type="protein sequence ID" value="EGX92450.1"/>
    <property type="molecule type" value="Genomic_DNA"/>
</dbReference>
<evidence type="ECO:0000313" key="2">
    <source>
        <dbReference type="Proteomes" id="UP000001610"/>
    </source>
</evidence>
<evidence type="ECO:0000313" key="1">
    <source>
        <dbReference type="EMBL" id="EGX92450.1"/>
    </source>
</evidence>
<dbReference type="GeneID" id="18165846"/>
<dbReference type="KEGG" id="cmt:CCM_03823"/>
<proteinExistence type="predicted"/>
<dbReference type="Proteomes" id="UP000001610">
    <property type="component" value="Unassembled WGS sequence"/>
</dbReference>
<dbReference type="HOGENOM" id="CLU_1938060_0_0_1"/>
<organism evidence="1 2">
    <name type="scientific">Cordyceps militaris (strain CM01)</name>
    <name type="common">Caterpillar fungus</name>
    <dbReference type="NCBI Taxonomy" id="983644"/>
    <lineage>
        <taxon>Eukaryota</taxon>
        <taxon>Fungi</taxon>
        <taxon>Dikarya</taxon>
        <taxon>Ascomycota</taxon>
        <taxon>Pezizomycotina</taxon>
        <taxon>Sordariomycetes</taxon>
        <taxon>Hypocreomycetidae</taxon>
        <taxon>Hypocreales</taxon>
        <taxon>Cordycipitaceae</taxon>
        <taxon>Cordyceps</taxon>
    </lineage>
</organism>
<keyword evidence="2" id="KW-1185">Reference proteome</keyword>
<dbReference type="AlphaFoldDB" id="G3JGT6"/>
<protein>
    <submittedName>
        <fullName evidence="1">Uncharacterized protein</fullName>
    </submittedName>
</protein>
<dbReference type="VEuPathDB" id="FungiDB:CCM_03823"/>
<accession>G3JGT6</accession>
<name>G3JGT6_CORMM</name>